<name>A0A915SEY8_9ARCH</name>
<evidence type="ECO:0000259" key="1">
    <source>
        <dbReference type="Pfam" id="PF13173"/>
    </source>
</evidence>
<gene>
    <name evidence="3" type="ORF">MJ1_0172</name>
</gene>
<dbReference type="InterPro" id="IPR025420">
    <property type="entry name" value="DUF4143"/>
</dbReference>
<sequence length="305" mass="37034">MIRSEYPEGKVYLFLDEIQEWKNWDYNIRWLHDVKDFFLYISGSSSTLQSSEIPTKLRGRYISKIIFPISFKELINFEVEDFRHIGKIYNLLEEYIRWGGFPELILYKDIEKLNSLLETVFYRDIIERNKIRNIDVFRIISRFILSNYSNTFTYNSLKNYLRSFNINIDVKTIIKYIEAMRKYFLLFTLERFSYSEKKKLISPKKIYLIDTSFTSIFNQGEDIGRKMENIVFIELLRRENYLPEENILIEVTYSIDKEHEKKVLSAMYELKCKNSIIITWDYEDNKTINNLNIKFIPLWKWLLNL</sequence>
<evidence type="ECO:0000313" key="3">
    <source>
        <dbReference type="EMBL" id="BBL45345.1"/>
    </source>
</evidence>
<reference evidence="4" key="1">
    <citation type="journal article" date="2022" name="Int. J. Syst. Evol. Microbiol.">
        <title>Nanobdella aerobiophila gen. nov., sp. nov., a thermoacidophilic, obligate ectosymbiotic archaeon, and proposal of Nanobdellaceae fam. nov., Nanobdellales ord. nov. and Nanobdellia class. nov.</title>
        <authorList>
            <person name="Kato S."/>
            <person name="Ogasawara A."/>
            <person name="Itoh T."/>
            <person name="Sakai H.D."/>
            <person name="Shimizu M."/>
            <person name="Yuki M."/>
            <person name="Kaneko M."/>
            <person name="Takashina T."/>
            <person name="Ohkuma M."/>
        </authorList>
    </citation>
    <scope>NUCLEOTIDE SEQUENCE [LARGE SCALE GENOMIC DNA]</scope>
    <source>
        <strain evidence="4">MJ1</strain>
    </source>
</reference>
<dbReference type="RefSeq" id="WP_258393382.1">
    <property type="nucleotide sequence ID" value="NZ_AP019769.1"/>
</dbReference>
<organism evidence="3 4">
    <name type="scientific">Nanobdella aerobiophila</name>
    <dbReference type="NCBI Taxonomy" id="2586965"/>
    <lineage>
        <taxon>Archaea</taxon>
        <taxon>Nanobdellota</taxon>
        <taxon>Nanobdellia</taxon>
        <taxon>Nanobdellales</taxon>
        <taxon>Nanobdellaceae</taxon>
        <taxon>Nanobdella</taxon>
    </lineage>
</organism>
<dbReference type="InterPro" id="IPR041682">
    <property type="entry name" value="AAA_14"/>
</dbReference>
<dbReference type="KEGG" id="naer:MJ1_0172"/>
<accession>A0A915SEY8</accession>
<dbReference type="PANTHER" id="PTHR33295:SF21">
    <property type="entry name" value="ATPASE, AAA SUPERFAMILY-RELATED"/>
    <property type="match status" value="1"/>
</dbReference>
<dbReference type="GeneID" id="74568123"/>
<dbReference type="PANTHER" id="PTHR33295">
    <property type="entry name" value="ATPASE"/>
    <property type="match status" value="1"/>
</dbReference>
<dbReference type="Pfam" id="PF13635">
    <property type="entry name" value="DUF4143"/>
    <property type="match status" value="1"/>
</dbReference>
<keyword evidence="4" id="KW-1185">Reference proteome</keyword>
<dbReference type="Pfam" id="PF13173">
    <property type="entry name" value="AAA_14"/>
    <property type="match status" value="1"/>
</dbReference>
<feature type="domain" description="AAA" evidence="1">
    <location>
        <begin position="4"/>
        <end position="74"/>
    </location>
</feature>
<dbReference type="AlphaFoldDB" id="A0A915SEY8"/>
<evidence type="ECO:0000259" key="2">
    <source>
        <dbReference type="Pfam" id="PF13635"/>
    </source>
</evidence>
<feature type="domain" description="DUF4143" evidence="2">
    <location>
        <begin position="123"/>
        <end position="241"/>
    </location>
</feature>
<dbReference type="EMBL" id="AP019769">
    <property type="protein sequence ID" value="BBL45345.1"/>
    <property type="molecule type" value="Genomic_DNA"/>
</dbReference>
<proteinExistence type="predicted"/>
<dbReference type="Proteomes" id="UP001055553">
    <property type="component" value="Chromosome"/>
</dbReference>
<protein>
    <submittedName>
        <fullName evidence="3">AAA+ superfamily ATPase</fullName>
    </submittedName>
</protein>
<evidence type="ECO:0000313" key="4">
    <source>
        <dbReference type="Proteomes" id="UP001055553"/>
    </source>
</evidence>